<sequence>MKKALRTCYLQRVRPAQHKPVGRVWGILERNGVMR</sequence>
<protein>
    <submittedName>
        <fullName evidence="1">Rrp44-like cold shock domain</fullName>
    </submittedName>
</protein>
<name>A0A8S5VJ29_9CAUD</name>
<reference evidence="1" key="1">
    <citation type="journal article" date="2021" name="Proc. Natl. Acad. Sci. U.S.A.">
        <title>A Catalog of Tens of Thousands of Viruses from Human Metagenomes Reveals Hidden Associations with Chronic Diseases.</title>
        <authorList>
            <person name="Tisza M.J."/>
            <person name="Buck C.B."/>
        </authorList>
    </citation>
    <scope>NUCLEOTIDE SEQUENCE</scope>
    <source>
        <strain evidence="1">Ctpks17</strain>
    </source>
</reference>
<organism evidence="1">
    <name type="scientific">Ackermannviridae sp</name>
    <dbReference type="NCBI Taxonomy" id="2831612"/>
    <lineage>
        <taxon>Viruses</taxon>
        <taxon>Duplodnaviria</taxon>
        <taxon>Heunggongvirae</taxon>
        <taxon>Uroviricota</taxon>
        <taxon>Caudoviricetes</taxon>
        <taxon>Pantevenvirales</taxon>
        <taxon>Ackermannviridae</taxon>
    </lineage>
</organism>
<proteinExistence type="predicted"/>
<evidence type="ECO:0000313" key="1">
    <source>
        <dbReference type="EMBL" id="DAG87152.1"/>
    </source>
</evidence>
<accession>A0A8S5VJ29</accession>
<dbReference type="EMBL" id="BK035229">
    <property type="protein sequence ID" value="DAG87152.1"/>
    <property type="molecule type" value="Genomic_DNA"/>
</dbReference>